<feature type="compositionally biased region" description="Polar residues" evidence="1">
    <location>
        <begin position="290"/>
        <end position="302"/>
    </location>
</feature>
<keyword evidence="4" id="KW-1185">Reference proteome</keyword>
<evidence type="ECO:0000313" key="4">
    <source>
        <dbReference type="Proteomes" id="UP000825935"/>
    </source>
</evidence>
<gene>
    <name evidence="3" type="ORF">KP509_16G004000</name>
</gene>
<dbReference type="InterPro" id="IPR044822">
    <property type="entry name" value="Myb_DNA-bind_4"/>
</dbReference>
<name>A0A8T2SZW6_CERRI</name>
<dbReference type="InterPro" id="IPR044823">
    <property type="entry name" value="ASIL1/2-like"/>
</dbReference>
<dbReference type="OrthoDB" id="1900300at2759"/>
<dbReference type="Pfam" id="PF13837">
    <property type="entry name" value="Myb_DNA-bind_4"/>
    <property type="match status" value="1"/>
</dbReference>
<feature type="region of interest" description="Disordered" evidence="1">
    <location>
        <begin position="360"/>
        <end position="387"/>
    </location>
</feature>
<dbReference type="PANTHER" id="PTHR31307">
    <property type="entry name" value="TRIHELIX TRANSCRIPTION FACTOR ASIL2"/>
    <property type="match status" value="1"/>
</dbReference>
<reference evidence="3" key="1">
    <citation type="submission" date="2021-08" db="EMBL/GenBank/DDBJ databases">
        <title>WGS assembly of Ceratopteris richardii.</title>
        <authorList>
            <person name="Marchant D.B."/>
            <person name="Chen G."/>
            <person name="Jenkins J."/>
            <person name="Shu S."/>
            <person name="Leebens-Mack J."/>
            <person name="Grimwood J."/>
            <person name="Schmutz J."/>
            <person name="Soltis P."/>
            <person name="Soltis D."/>
            <person name="Chen Z.-H."/>
        </authorList>
    </citation>
    <scope>NUCLEOTIDE SEQUENCE</scope>
    <source>
        <strain evidence="3">Whitten #5841</strain>
        <tissue evidence="3">Leaf</tissue>
    </source>
</reference>
<evidence type="ECO:0000313" key="3">
    <source>
        <dbReference type="EMBL" id="KAH7387076.1"/>
    </source>
</evidence>
<feature type="compositionally biased region" description="Polar residues" evidence="1">
    <location>
        <begin position="374"/>
        <end position="387"/>
    </location>
</feature>
<sequence>MAMAVKKQSLSASAPSSEWPDKAVSVLLKTYAEKFSADRGYLRTQDWQDVAFAVNCVCSGTPKTLKQCRDKVDSLKRRYKIEKRRAITGGDVSWPFFHRLDDIMNSVLKQGKMHYSKLPYASSAHGSADADDADEVEEGVEFRNEGEKVGEAAGEVGVQERRDLAGVDGNGDDAQRDEKQDESYSQGSLSASSADIPPYLFGRRIMHQRHTERDYNTSEDDDIDDYTFNGYPYRRIHHYPFGESAYHGGDRYYGSGQCRPHSLCRSERMHNYPLSQHPQLPEHPKPCTFSGGTQESTENSSHGRVRQVNGHKRKFGCDNGIDALADAVTGLSKPGRSSTFFTDMFARIEQTKREILKKVRSEVTKLDKSRRKNSTASKANRSHSSSY</sequence>
<proteinExistence type="predicted"/>
<feature type="compositionally biased region" description="Acidic residues" evidence="1">
    <location>
        <begin position="129"/>
        <end position="139"/>
    </location>
</feature>
<protein>
    <recommendedName>
        <fullName evidence="2">Myb/SANT-like DNA-binding domain-containing protein</fullName>
    </recommendedName>
</protein>
<feature type="region of interest" description="Disordered" evidence="1">
    <location>
        <begin position="273"/>
        <end position="310"/>
    </location>
</feature>
<organism evidence="3 4">
    <name type="scientific">Ceratopteris richardii</name>
    <name type="common">Triangle waterfern</name>
    <dbReference type="NCBI Taxonomy" id="49495"/>
    <lineage>
        <taxon>Eukaryota</taxon>
        <taxon>Viridiplantae</taxon>
        <taxon>Streptophyta</taxon>
        <taxon>Embryophyta</taxon>
        <taxon>Tracheophyta</taxon>
        <taxon>Polypodiopsida</taxon>
        <taxon>Polypodiidae</taxon>
        <taxon>Polypodiales</taxon>
        <taxon>Pteridineae</taxon>
        <taxon>Pteridaceae</taxon>
        <taxon>Parkerioideae</taxon>
        <taxon>Ceratopteris</taxon>
    </lineage>
</organism>
<feature type="compositionally biased region" description="Basic and acidic residues" evidence="1">
    <location>
        <begin position="173"/>
        <end position="182"/>
    </location>
</feature>
<accession>A0A8T2SZW6</accession>
<dbReference type="AlphaFoldDB" id="A0A8T2SZW6"/>
<feature type="region of interest" description="Disordered" evidence="1">
    <location>
        <begin position="122"/>
        <end position="196"/>
    </location>
</feature>
<feature type="compositionally biased region" description="Low complexity" evidence="1">
    <location>
        <begin position="183"/>
        <end position="193"/>
    </location>
</feature>
<dbReference type="EMBL" id="CM035421">
    <property type="protein sequence ID" value="KAH7387076.1"/>
    <property type="molecule type" value="Genomic_DNA"/>
</dbReference>
<evidence type="ECO:0000256" key="1">
    <source>
        <dbReference type="SAM" id="MobiDB-lite"/>
    </source>
</evidence>
<dbReference type="PANTHER" id="PTHR31307:SF63">
    <property type="entry name" value="MYB_SANT-LIKE DNA-BINDING DOMAIN-CONTAINING PROTEIN"/>
    <property type="match status" value="1"/>
</dbReference>
<comment type="caution">
    <text evidence="3">The sequence shown here is derived from an EMBL/GenBank/DDBJ whole genome shotgun (WGS) entry which is preliminary data.</text>
</comment>
<dbReference type="Proteomes" id="UP000825935">
    <property type="component" value="Chromosome 16"/>
</dbReference>
<feature type="compositionally biased region" description="Basic and acidic residues" evidence="1">
    <location>
        <begin position="140"/>
        <end position="150"/>
    </location>
</feature>
<evidence type="ECO:0000259" key="2">
    <source>
        <dbReference type="Pfam" id="PF13837"/>
    </source>
</evidence>
<feature type="domain" description="Myb/SANT-like DNA-binding" evidence="2">
    <location>
        <begin position="17"/>
        <end position="103"/>
    </location>
</feature>